<dbReference type="InterPro" id="IPR023214">
    <property type="entry name" value="HAD_sf"/>
</dbReference>
<dbReference type="Gene3D" id="3.40.1110.10">
    <property type="entry name" value="Calcium-transporting ATPase, cytoplasmic domain N"/>
    <property type="match status" value="1"/>
</dbReference>
<dbReference type="Gene3D" id="3.40.50.1000">
    <property type="entry name" value="HAD superfamily/HAD-like"/>
    <property type="match status" value="1"/>
</dbReference>
<evidence type="ECO:0000313" key="16">
    <source>
        <dbReference type="Proteomes" id="UP001224775"/>
    </source>
</evidence>
<dbReference type="Proteomes" id="UP001224775">
    <property type="component" value="Unassembled WGS sequence"/>
</dbReference>
<dbReference type="GO" id="GO:0016020">
    <property type="term" value="C:membrane"/>
    <property type="evidence" value="ECO:0007669"/>
    <property type="project" value="UniProtKB-SubCell"/>
</dbReference>
<accession>A0AAD9DGF2</accession>
<dbReference type="InterPro" id="IPR018303">
    <property type="entry name" value="ATPase_P-typ_P_site"/>
</dbReference>
<feature type="compositionally biased region" description="Acidic residues" evidence="12">
    <location>
        <begin position="9"/>
        <end position="18"/>
    </location>
</feature>
<dbReference type="Pfam" id="PF00122">
    <property type="entry name" value="E1-E2_ATPase"/>
    <property type="match status" value="1"/>
</dbReference>
<dbReference type="InterPro" id="IPR004014">
    <property type="entry name" value="ATPase_P-typ_cation-transptr_N"/>
</dbReference>
<dbReference type="AlphaFoldDB" id="A0AAD9DGF2"/>
<dbReference type="SFLD" id="SFLDG00002">
    <property type="entry name" value="C1.7:_P-type_atpase_like"/>
    <property type="match status" value="1"/>
</dbReference>
<dbReference type="PANTHER" id="PTHR42861">
    <property type="entry name" value="CALCIUM-TRANSPORTING ATPASE"/>
    <property type="match status" value="1"/>
</dbReference>
<evidence type="ECO:0000256" key="12">
    <source>
        <dbReference type="SAM" id="MobiDB-lite"/>
    </source>
</evidence>
<evidence type="ECO:0000256" key="3">
    <source>
        <dbReference type="ARBA" id="ARBA00022553"/>
    </source>
</evidence>
<dbReference type="InterPro" id="IPR036412">
    <property type="entry name" value="HAD-like_sf"/>
</dbReference>
<keyword evidence="7" id="KW-0067">ATP-binding</keyword>
<dbReference type="SUPFAM" id="SSF81665">
    <property type="entry name" value="Calcium ATPase, transmembrane domain M"/>
    <property type="match status" value="1"/>
</dbReference>
<dbReference type="PROSITE" id="PS00154">
    <property type="entry name" value="ATPASE_E1_E2"/>
    <property type="match status" value="1"/>
</dbReference>
<keyword evidence="5" id="KW-0479">Metal-binding</keyword>
<dbReference type="Pfam" id="PF00690">
    <property type="entry name" value="Cation_ATPase_N"/>
    <property type="match status" value="1"/>
</dbReference>
<evidence type="ECO:0000256" key="10">
    <source>
        <dbReference type="ARBA" id="ARBA00022989"/>
    </source>
</evidence>
<feature type="transmembrane region" description="Helical" evidence="13">
    <location>
        <begin position="591"/>
        <end position="616"/>
    </location>
</feature>
<dbReference type="EMBL" id="JATAAI010000003">
    <property type="protein sequence ID" value="KAK1746801.1"/>
    <property type="molecule type" value="Genomic_DNA"/>
</dbReference>
<keyword evidence="16" id="KW-1185">Reference proteome</keyword>
<evidence type="ECO:0000259" key="14">
    <source>
        <dbReference type="SMART" id="SM00831"/>
    </source>
</evidence>
<sequence>MRRRRQDNEYEFSDDEDREAFTSASRNEATRQLNTYKISRVKRNHRDEKYLSLANEVFSYLAWQKLGYYIARNDQLECLSLRRCNLSDENMSAFFHGAARNKQIKVLTLYGNSFGADGMKSLMPFLQHSHNLTSLNVSGNNIETDGFWWLLQGLGNGCIEKLNLRHCGLSNMSMLEKQQFYLPNLQVLYLSDNSNIGADGCSSIASLLRRSGSKMKKFYLNRCNIGDEGVQLIAESLVNNNPCKGGLTALLKLLNNVETIQATYNSNHVLKWISLKENLSSHQTINYTHYIESALKLNQQFGDGVDYHRVGRAKVIQSQLQSQNRFILSSLLGVDDYYMRPFSTVTSDIVSDYLALIIMGDDKQPEAPADESKIPPLNPEDPLFGLTDEQIKESLSVFGKNEIVIPETPLWKLFLKQFLGFLPILIELAAIVSIAVQDYTDFGIILAMLVINACLGFHEEYKAKKSLDELSHQLESEVAVRRNGETLQLNVKELVPGDVVLLVGGTIVPADTQWIKGDTVSVDTAPLTGEPIPRKYPGEHGDVILSGTTVVAGECYGRVMRTGEHTEIGNAQKEIMADKTVSVVSVFQKKIMLVVQILVSVSFALVIAVLLVQGLYYNGFKINVSQTILDALVILIASIPIALPLVLQVNMALGASHLATTYNAVVTSLPALQDIASMSMLCSDKTGTLTTANMSIITDQIFASDGFTAEEVILYGFLCSNADKKDDPIDRAIVSAFNDTGNSKDGYVQTEIIGFNPSVKRVVAFIKSGDKTLTIAKGLPAKILDTEAGAPDDHELQWKVDKINDHAFIKSVEATDTDLSSSGYKTIAIAVCEGNARELGDAAVWKFAGLLPMLDPPREDTPATIESLHHANISVKMITGDHANVGKETSRLIGLGTNVLPGEEMRNAPSETKNDIIWNADGFAAVLPSDKREIVLVLRNHFGLVTGMTGDGVNDAAALSAAQVGIAVAGATDAAKNAADLILTEEGLSPSTEQCWSLVVSSPASRPTLSTVWLHLLFCIDSSIVIFVTSCAVDSLMIIILALLNDVSMIPVAYDNAKATTKPQLPVAKTLVLQSLFYGLVQAGLSLMFIFSMANNRDERFAIDLNGPNNEGCTGEARGFIWFHLVMVTELMIFSGHRLDYPLQCASFLVVDLMKLQFRKMIGEEPGDVILSDDLLTPTTRTETQRLTHRESIVSVADRNHVVEVKSKSGLPAFFSLGGETMMDNGYVNVRKGVAGLAASSVVPSGTRRTKQVSSPY</sequence>
<gene>
    <name evidence="15" type="ORF">QTG54_002145</name>
</gene>
<evidence type="ECO:0000256" key="1">
    <source>
        <dbReference type="ARBA" id="ARBA00004141"/>
    </source>
</evidence>
<dbReference type="SUPFAM" id="SSF56784">
    <property type="entry name" value="HAD-like"/>
    <property type="match status" value="1"/>
</dbReference>
<dbReference type="NCBIfam" id="TIGR01494">
    <property type="entry name" value="ATPase_P-type"/>
    <property type="match status" value="1"/>
</dbReference>
<feature type="transmembrane region" description="Helical" evidence="13">
    <location>
        <begin position="442"/>
        <end position="458"/>
    </location>
</feature>
<dbReference type="InterPro" id="IPR023298">
    <property type="entry name" value="ATPase_P-typ_TM_dom_sf"/>
</dbReference>
<comment type="subcellular location">
    <subcellularLocation>
        <location evidence="1">Membrane</location>
        <topology evidence="1">Multi-pass membrane protein</topology>
    </subcellularLocation>
</comment>
<keyword evidence="4 13" id="KW-0812">Transmembrane</keyword>
<evidence type="ECO:0000256" key="4">
    <source>
        <dbReference type="ARBA" id="ARBA00022692"/>
    </source>
</evidence>
<dbReference type="SFLD" id="SFLDF00027">
    <property type="entry name" value="p-type_atpase"/>
    <property type="match status" value="1"/>
</dbReference>
<name>A0AAD9DGF2_9STRA</name>
<dbReference type="PRINTS" id="PR00119">
    <property type="entry name" value="CATATPASE"/>
</dbReference>
<proteinExistence type="inferred from homology"/>
<keyword evidence="3" id="KW-0597">Phosphoprotein</keyword>
<dbReference type="InterPro" id="IPR044492">
    <property type="entry name" value="P_typ_ATPase_HD_dom"/>
</dbReference>
<dbReference type="SFLD" id="SFLDS00003">
    <property type="entry name" value="Haloacid_Dehalogenase"/>
    <property type="match status" value="1"/>
</dbReference>
<dbReference type="GO" id="GO:0046872">
    <property type="term" value="F:metal ion binding"/>
    <property type="evidence" value="ECO:0007669"/>
    <property type="project" value="UniProtKB-KW"/>
</dbReference>
<dbReference type="GO" id="GO:0005524">
    <property type="term" value="F:ATP binding"/>
    <property type="evidence" value="ECO:0007669"/>
    <property type="project" value="UniProtKB-KW"/>
</dbReference>
<dbReference type="Gene3D" id="3.80.10.10">
    <property type="entry name" value="Ribonuclease Inhibitor"/>
    <property type="match status" value="1"/>
</dbReference>
<dbReference type="Gene3D" id="1.20.1110.10">
    <property type="entry name" value="Calcium-transporting ATPase, transmembrane domain"/>
    <property type="match status" value="1"/>
</dbReference>
<comment type="caution">
    <text evidence="15">The sequence shown here is derived from an EMBL/GenBank/DDBJ whole genome shotgun (WGS) entry which is preliminary data.</text>
</comment>
<dbReference type="PRINTS" id="PR00120">
    <property type="entry name" value="HATPASE"/>
</dbReference>
<dbReference type="SMART" id="SM00368">
    <property type="entry name" value="LRR_RI"/>
    <property type="match status" value="4"/>
</dbReference>
<feature type="domain" description="Cation-transporting P-type ATPase N-terminal" evidence="14">
    <location>
        <begin position="370"/>
        <end position="438"/>
    </location>
</feature>
<keyword evidence="10 13" id="KW-1133">Transmembrane helix</keyword>
<evidence type="ECO:0000256" key="13">
    <source>
        <dbReference type="SAM" id="Phobius"/>
    </source>
</evidence>
<evidence type="ECO:0000256" key="5">
    <source>
        <dbReference type="ARBA" id="ARBA00022723"/>
    </source>
</evidence>
<evidence type="ECO:0000256" key="7">
    <source>
        <dbReference type="ARBA" id="ARBA00022840"/>
    </source>
</evidence>
<evidence type="ECO:0000256" key="8">
    <source>
        <dbReference type="ARBA" id="ARBA00022842"/>
    </source>
</evidence>
<keyword evidence="8" id="KW-0460">Magnesium</keyword>
<feature type="transmembrane region" description="Helical" evidence="13">
    <location>
        <begin position="1012"/>
        <end position="1044"/>
    </location>
</feature>
<dbReference type="InterPro" id="IPR001757">
    <property type="entry name" value="P_typ_ATPase"/>
</dbReference>
<feature type="region of interest" description="Disordered" evidence="12">
    <location>
        <begin position="1"/>
        <end position="26"/>
    </location>
</feature>
<evidence type="ECO:0000256" key="6">
    <source>
        <dbReference type="ARBA" id="ARBA00022741"/>
    </source>
</evidence>
<evidence type="ECO:0000256" key="11">
    <source>
        <dbReference type="ARBA" id="ARBA00023136"/>
    </source>
</evidence>
<dbReference type="SUPFAM" id="SSF81653">
    <property type="entry name" value="Calcium ATPase, transduction domain A"/>
    <property type="match status" value="1"/>
</dbReference>
<dbReference type="SUPFAM" id="SSF52047">
    <property type="entry name" value="RNI-like"/>
    <property type="match status" value="1"/>
</dbReference>
<dbReference type="InterPro" id="IPR001611">
    <property type="entry name" value="Leu-rich_rpt"/>
</dbReference>
<dbReference type="SMART" id="SM00831">
    <property type="entry name" value="Cation_ATPase_N"/>
    <property type="match status" value="1"/>
</dbReference>
<dbReference type="Gene3D" id="2.70.150.10">
    <property type="entry name" value="Calcium-transporting ATPase, cytoplasmic transduction domain A"/>
    <property type="match status" value="1"/>
</dbReference>
<evidence type="ECO:0000256" key="2">
    <source>
        <dbReference type="ARBA" id="ARBA00008804"/>
    </source>
</evidence>
<keyword evidence="9" id="KW-1278">Translocase</keyword>
<feature type="transmembrane region" description="Helical" evidence="13">
    <location>
        <begin position="628"/>
        <end position="647"/>
    </location>
</feature>
<protein>
    <submittedName>
        <fullName evidence="15">Plasma membrane ATPase</fullName>
    </submittedName>
</protein>
<reference evidence="15" key="1">
    <citation type="submission" date="2023-06" db="EMBL/GenBank/DDBJ databases">
        <title>Survivors Of The Sea: Transcriptome response of Skeletonema marinoi to long-term dormancy.</title>
        <authorList>
            <person name="Pinder M.I.M."/>
            <person name="Kourtchenko O."/>
            <person name="Robertson E.K."/>
            <person name="Larsson T."/>
            <person name="Maumus F."/>
            <person name="Osuna-Cruz C.M."/>
            <person name="Vancaester E."/>
            <person name="Stenow R."/>
            <person name="Vandepoele K."/>
            <person name="Ploug H."/>
            <person name="Bruchert V."/>
            <person name="Godhe A."/>
            <person name="Topel M."/>
        </authorList>
    </citation>
    <scope>NUCLEOTIDE SEQUENCE</scope>
    <source>
        <strain evidence="15">R05AC</strain>
    </source>
</reference>
<dbReference type="InterPro" id="IPR059000">
    <property type="entry name" value="ATPase_P-type_domA"/>
</dbReference>
<dbReference type="InterPro" id="IPR032675">
    <property type="entry name" value="LRR_dom_sf"/>
</dbReference>
<organism evidence="15 16">
    <name type="scientific">Skeletonema marinoi</name>
    <dbReference type="NCBI Taxonomy" id="267567"/>
    <lineage>
        <taxon>Eukaryota</taxon>
        <taxon>Sar</taxon>
        <taxon>Stramenopiles</taxon>
        <taxon>Ochrophyta</taxon>
        <taxon>Bacillariophyta</taxon>
        <taxon>Coscinodiscophyceae</taxon>
        <taxon>Thalassiosirophycidae</taxon>
        <taxon>Thalassiosirales</taxon>
        <taxon>Skeletonemataceae</taxon>
        <taxon>Skeletonema</taxon>
        <taxon>Skeletonema marinoi-dohrnii complex</taxon>
    </lineage>
</organism>
<dbReference type="Pfam" id="PF13516">
    <property type="entry name" value="LRR_6"/>
    <property type="match status" value="3"/>
</dbReference>
<feature type="transmembrane region" description="Helical" evidence="13">
    <location>
        <begin position="418"/>
        <end position="436"/>
    </location>
</feature>
<evidence type="ECO:0000313" key="15">
    <source>
        <dbReference type="EMBL" id="KAK1746801.1"/>
    </source>
</evidence>
<evidence type="ECO:0000256" key="9">
    <source>
        <dbReference type="ARBA" id="ARBA00022967"/>
    </source>
</evidence>
<dbReference type="GO" id="GO:0016887">
    <property type="term" value="F:ATP hydrolysis activity"/>
    <property type="evidence" value="ECO:0007669"/>
    <property type="project" value="InterPro"/>
</dbReference>
<dbReference type="InterPro" id="IPR008250">
    <property type="entry name" value="ATPase_P-typ_transduc_dom_A_sf"/>
</dbReference>
<keyword evidence="11 13" id="KW-0472">Membrane</keyword>
<dbReference type="InterPro" id="IPR023299">
    <property type="entry name" value="ATPase_P-typ_cyto_dom_N"/>
</dbReference>
<comment type="similarity">
    <text evidence="2">Belongs to the cation transport ATPase (P-type) (TC 3.A.3) family. Type IIIA subfamily.</text>
</comment>
<keyword evidence="6" id="KW-0547">Nucleotide-binding</keyword>
<dbReference type="FunFam" id="3.40.50.1000:FF:000211">
    <property type="entry name" value="Plasma membrane ATPase"/>
    <property type="match status" value="1"/>
</dbReference>
<feature type="transmembrane region" description="Helical" evidence="13">
    <location>
        <begin position="1071"/>
        <end position="1091"/>
    </location>
</feature>